<accession>A0ABV4QYY6</accession>
<feature type="transmembrane region" description="Helical" evidence="1">
    <location>
        <begin position="21"/>
        <end position="40"/>
    </location>
</feature>
<proteinExistence type="predicted"/>
<name>A0ABV4QYY6_9ACTN</name>
<feature type="transmembrane region" description="Helical" evidence="1">
    <location>
        <begin position="92"/>
        <end position="111"/>
    </location>
</feature>
<evidence type="ECO:0000313" key="2">
    <source>
        <dbReference type="EMBL" id="MFA1555228.1"/>
    </source>
</evidence>
<dbReference type="RefSeq" id="WP_371941952.1">
    <property type="nucleotide sequence ID" value="NZ_JAXCEH010000009.1"/>
</dbReference>
<feature type="transmembrane region" description="Helical" evidence="1">
    <location>
        <begin position="117"/>
        <end position="137"/>
    </location>
</feature>
<dbReference type="InterPro" id="IPR045713">
    <property type="entry name" value="DUF6069"/>
</dbReference>
<dbReference type="Pfam" id="PF19545">
    <property type="entry name" value="DUF6069"/>
    <property type="match status" value="1"/>
</dbReference>
<sequence>MTTTTIRSTVPAAKTWSVRRVRAAAVGAAVAANVALYLAASAAGTDFLLTDPGKTESHHLIVAEIAVFTLVFGLLGWGAMALLERLTRHARVVWSVLAAAVLVLSFVPIGLEQASTATRAMLTLIHIVVAVALLPLLRRPADR</sequence>
<organism evidence="2 3">
    <name type="scientific">Actinomadura chokoriensis</name>
    <dbReference type="NCBI Taxonomy" id="454156"/>
    <lineage>
        <taxon>Bacteria</taxon>
        <taxon>Bacillati</taxon>
        <taxon>Actinomycetota</taxon>
        <taxon>Actinomycetes</taxon>
        <taxon>Streptosporangiales</taxon>
        <taxon>Thermomonosporaceae</taxon>
        <taxon>Actinomadura</taxon>
    </lineage>
</organism>
<feature type="transmembrane region" description="Helical" evidence="1">
    <location>
        <begin position="60"/>
        <end position="80"/>
    </location>
</feature>
<keyword evidence="1" id="KW-0472">Membrane</keyword>
<dbReference type="Proteomes" id="UP001569904">
    <property type="component" value="Unassembled WGS sequence"/>
</dbReference>
<keyword evidence="1" id="KW-1133">Transmembrane helix</keyword>
<comment type="caution">
    <text evidence="2">The sequence shown here is derived from an EMBL/GenBank/DDBJ whole genome shotgun (WGS) entry which is preliminary data.</text>
</comment>
<keyword evidence="1" id="KW-0812">Transmembrane</keyword>
<protein>
    <submittedName>
        <fullName evidence="2">DUF6069 family protein</fullName>
    </submittedName>
</protein>
<evidence type="ECO:0000256" key="1">
    <source>
        <dbReference type="SAM" id="Phobius"/>
    </source>
</evidence>
<gene>
    <name evidence="2" type="ORF">SM436_16175</name>
</gene>
<keyword evidence="3" id="KW-1185">Reference proteome</keyword>
<reference evidence="2 3" key="1">
    <citation type="submission" date="2023-11" db="EMBL/GenBank/DDBJ databases">
        <title>Actinomadura monticuli sp. nov., isolated from volcanic ash.</title>
        <authorList>
            <person name="Lee S.D."/>
            <person name="Yang H."/>
            <person name="Kim I.S."/>
        </authorList>
    </citation>
    <scope>NUCLEOTIDE SEQUENCE [LARGE SCALE GENOMIC DNA]</scope>
    <source>
        <strain evidence="2 3">DSM 45346</strain>
    </source>
</reference>
<evidence type="ECO:0000313" key="3">
    <source>
        <dbReference type="Proteomes" id="UP001569904"/>
    </source>
</evidence>
<dbReference type="EMBL" id="JAXCEH010000009">
    <property type="protein sequence ID" value="MFA1555228.1"/>
    <property type="molecule type" value="Genomic_DNA"/>
</dbReference>